<protein>
    <submittedName>
        <fullName evidence="2">Uncharacterized protein</fullName>
    </submittedName>
</protein>
<reference evidence="2 3" key="1">
    <citation type="journal article" date="2020" name="IScience">
        <title>Genome Sequencing of the Endangered Kingdonia uniflora (Circaeasteraceae, Ranunculales) Reveals Potential Mechanisms of Evolutionary Specialization.</title>
        <authorList>
            <person name="Sun Y."/>
            <person name="Deng T."/>
            <person name="Zhang A."/>
            <person name="Moore M.J."/>
            <person name="Landis J.B."/>
            <person name="Lin N."/>
            <person name="Zhang H."/>
            <person name="Zhang X."/>
            <person name="Huang J."/>
            <person name="Zhang X."/>
            <person name="Sun H."/>
            <person name="Wang H."/>
        </authorList>
    </citation>
    <scope>NUCLEOTIDE SEQUENCE [LARGE SCALE GENOMIC DNA]</scope>
    <source>
        <strain evidence="2">TB1705</strain>
        <tissue evidence="2">Leaf</tissue>
    </source>
</reference>
<evidence type="ECO:0000313" key="2">
    <source>
        <dbReference type="EMBL" id="KAF6177109.1"/>
    </source>
</evidence>
<dbReference type="EMBL" id="JACGCM010000003">
    <property type="protein sequence ID" value="KAF6177109.1"/>
    <property type="molecule type" value="Genomic_DNA"/>
</dbReference>
<feature type="non-terminal residue" evidence="2">
    <location>
        <position position="1"/>
    </location>
</feature>
<keyword evidence="1" id="KW-0472">Membrane</keyword>
<dbReference type="Proteomes" id="UP000541444">
    <property type="component" value="Unassembled WGS sequence"/>
</dbReference>
<feature type="transmembrane region" description="Helical" evidence="1">
    <location>
        <begin position="47"/>
        <end position="65"/>
    </location>
</feature>
<name>A0A7J7PCG3_9MAGN</name>
<sequence>KTTSSLLYYFYSSKESQFFLLLSSCRWRNHPNLKPGFLYFSLQNFKYTYFWNFCCYFCLAEFFVVNR</sequence>
<keyword evidence="3" id="KW-1185">Reference proteome</keyword>
<keyword evidence="1" id="KW-1133">Transmembrane helix</keyword>
<proteinExistence type="predicted"/>
<dbReference type="AlphaFoldDB" id="A0A7J7PCG3"/>
<evidence type="ECO:0000313" key="3">
    <source>
        <dbReference type="Proteomes" id="UP000541444"/>
    </source>
</evidence>
<keyword evidence="1" id="KW-0812">Transmembrane</keyword>
<feature type="non-terminal residue" evidence="2">
    <location>
        <position position="67"/>
    </location>
</feature>
<gene>
    <name evidence="2" type="ORF">GIB67_005097</name>
</gene>
<accession>A0A7J7PCG3</accession>
<comment type="caution">
    <text evidence="2">The sequence shown here is derived from an EMBL/GenBank/DDBJ whole genome shotgun (WGS) entry which is preliminary data.</text>
</comment>
<evidence type="ECO:0000256" key="1">
    <source>
        <dbReference type="SAM" id="Phobius"/>
    </source>
</evidence>
<organism evidence="2 3">
    <name type="scientific">Kingdonia uniflora</name>
    <dbReference type="NCBI Taxonomy" id="39325"/>
    <lineage>
        <taxon>Eukaryota</taxon>
        <taxon>Viridiplantae</taxon>
        <taxon>Streptophyta</taxon>
        <taxon>Embryophyta</taxon>
        <taxon>Tracheophyta</taxon>
        <taxon>Spermatophyta</taxon>
        <taxon>Magnoliopsida</taxon>
        <taxon>Ranunculales</taxon>
        <taxon>Circaeasteraceae</taxon>
        <taxon>Kingdonia</taxon>
    </lineage>
</organism>